<comment type="caution">
    <text evidence="10">Lacks conserved residue(s) required for the propagation of feature annotation.</text>
</comment>
<dbReference type="InterPro" id="IPR002076">
    <property type="entry name" value="ELO_fam"/>
</dbReference>
<keyword evidence="7 10" id="KW-0443">Lipid metabolism</keyword>
<name>A0AAN9G8L5_9CAEN</name>
<dbReference type="EMBL" id="JBAMIC010000011">
    <property type="protein sequence ID" value="KAK7099618.1"/>
    <property type="molecule type" value="Genomic_DNA"/>
</dbReference>
<keyword evidence="3 10" id="KW-0808">Transferase</keyword>
<feature type="region of interest" description="Disordered" evidence="11">
    <location>
        <begin position="272"/>
        <end position="294"/>
    </location>
</feature>
<dbReference type="InterPro" id="IPR030457">
    <property type="entry name" value="ELO_CS"/>
</dbReference>
<sequence length="294" mass="34402">MSMDQVITHLNRRYNLTEYQVSAGDPRVADWPFMRSPESVVLLTGIYLLVVKYGPSYMANRQPVRATGLMVSYNFFMVGLSLYMFFEFFACGYNGRFDFLCQPCDYSRTPQGYREASVAWWYFFSKIIEFLDTIFAIIRKKNGQLTFLHVYHHSTMALICWYVAKYVPGGEKFYAGGFNVLVHVFMYTYYALAAMGPQVQKYLWWKRYLTKFQMIQFVSVNTRSLLSLFVECRYPAWINVVAIFYSSSLLALFANFYRQSYIEAKSKKESEKLKSSSPVNEAARHVIHGRQHTD</sequence>
<evidence type="ECO:0000256" key="2">
    <source>
        <dbReference type="ARBA" id="ARBA00022516"/>
    </source>
</evidence>
<feature type="transmembrane region" description="Helical" evidence="10">
    <location>
        <begin position="173"/>
        <end position="192"/>
    </location>
</feature>
<protein>
    <recommendedName>
        <fullName evidence="10">Elongation of very long chain fatty acids protein</fullName>
        <ecNumber evidence="10">2.3.1.199</ecNumber>
    </recommendedName>
    <alternativeName>
        <fullName evidence="10">Very-long-chain 3-oxoacyl-CoA synthase</fullName>
    </alternativeName>
</protein>
<reference evidence="12 13" key="1">
    <citation type="submission" date="2024-02" db="EMBL/GenBank/DDBJ databases">
        <title>Chromosome-scale genome assembly of the rough periwinkle Littorina saxatilis.</title>
        <authorList>
            <person name="De Jode A."/>
            <person name="Faria R."/>
            <person name="Formenti G."/>
            <person name="Sims Y."/>
            <person name="Smith T.P."/>
            <person name="Tracey A."/>
            <person name="Wood J.M.D."/>
            <person name="Zagrodzka Z.B."/>
            <person name="Johannesson K."/>
            <person name="Butlin R.K."/>
            <person name="Leder E.H."/>
        </authorList>
    </citation>
    <scope>NUCLEOTIDE SEQUENCE [LARGE SCALE GENOMIC DNA]</scope>
    <source>
        <strain evidence="12">Snail1</strain>
        <tissue evidence="12">Muscle</tissue>
    </source>
</reference>
<proteinExistence type="inferred from homology"/>
<evidence type="ECO:0000256" key="7">
    <source>
        <dbReference type="ARBA" id="ARBA00023098"/>
    </source>
</evidence>
<evidence type="ECO:0000313" key="13">
    <source>
        <dbReference type="Proteomes" id="UP001374579"/>
    </source>
</evidence>
<keyword evidence="2 10" id="KW-0444">Lipid biosynthesis</keyword>
<keyword evidence="4 10" id="KW-0812">Transmembrane</keyword>
<dbReference type="EC" id="2.3.1.199" evidence="10"/>
<feature type="transmembrane region" description="Helical" evidence="10">
    <location>
        <begin position="119"/>
        <end position="138"/>
    </location>
</feature>
<dbReference type="PANTHER" id="PTHR11157">
    <property type="entry name" value="FATTY ACID ACYL TRANSFERASE-RELATED"/>
    <property type="match status" value="1"/>
</dbReference>
<keyword evidence="6 10" id="KW-1133">Transmembrane helix</keyword>
<feature type="transmembrane region" description="Helical" evidence="10">
    <location>
        <begin position="71"/>
        <end position="90"/>
    </location>
</feature>
<feature type="compositionally biased region" description="Basic residues" evidence="11">
    <location>
        <begin position="285"/>
        <end position="294"/>
    </location>
</feature>
<comment type="subcellular location">
    <subcellularLocation>
        <location evidence="1">Membrane</location>
        <topology evidence="1">Multi-pass membrane protein</topology>
    </subcellularLocation>
</comment>
<dbReference type="PROSITE" id="PS01188">
    <property type="entry name" value="ELO"/>
    <property type="match status" value="1"/>
</dbReference>
<keyword evidence="13" id="KW-1185">Reference proteome</keyword>
<keyword evidence="9 10" id="KW-0275">Fatty acid biosynthesis</keyword>
<evidence type="ECO:0000256" key="1">
    <source>
        <dbReference type="ARBA" id="ARBA00004141"/>
    </source>
</evidence>
<evidence type="ECO:0000256" key="3">
    <source>
        <dbReference type="ARBA" id="ARBA00022679"/>
    </source>
</evidence>
<comment type="similarity">
    <text evidence="10">Belongs to the ELO family.</text>
</comment>
<evidence type="ECO:0000256" key="4">
    <source>
        <dbReference type="ARBA" id="ARBA00022692"/>
    </source>
</evidence>
<keyword evidence="8 10" id="KW-0472">Membrane</keyword>
<evidence type="ECO:0000256" key="10">
    <source>
        <dbReference type="RuleBase" id="RU361115"/>
    </source>
</evidence>
<evidence type="ECO:0000313" key="12">
    <source>
        <dbReference type="EMBL" id="KAK7099618.1"/>
    </source>
</evidence>
<dbReference type="GO" id="GO:0005789">
    <property type="term" value="C:endoplasmic reticulum membrane"/>
    <property type="evidence" value="ECO:0007669"/>
    <property type="project" value="TreeGrafter"/>
</dbReference>
<dbReference type="GO" id="GO:0009922">
    <property type="term" value="F:fatty acid elongase activity"/>
    <property type="evidence" value="ECO:0007669"/>
    <property type="project" value="UniProtKB-EC"/>
</dbReference>
<organism evidence="12 13">
    <name type="scientific">Littorina saxatilis</name>
    <dbReference type="NCBI Taxonomy" id="31220"/>
    <lineage>
        <taxon>Eukaryota</taxon>
        <taxon>Metazoa</taxon>
        <taxon>Spiralia</taxon>
        <taxon>Lophotrochozoa</taxon>
        <taxon>Mollusca</taxon>
        <taxon>Gastropoda</taxon>
        <taxon>Caenogastropoda</taxon>
        <taxon>Littorinimorpha</taxon>
        <taxon>Littorinoidea</taxon>
        <taxon>Littorinidae</taxon>
        <taxon>Littorina</taxon>
    </lineage>
</organism>
<dbReference type="GO" id="GO:0034625">
    <property type="term" value="P:fatty acid elongation, monounsaturated fatty acid"/>
    <property type="evidence" value="ECO:0007669"/>
    <property type="project" value="TreeGrafter"/>
</dbReference>
<gene>
    <name evidence="12" type="ORF">V1264_022705</name>
</gene>
<evidence type="ECO:0000256" key="8">
    <source>
        <dbReference type="ARBA" id="ARBA00023136"/>
    </source>
</evidence>
<dbReference type="Pfam" id="PF01151">
    <property type="entry name" value="ELO"/>
    <property type="match status" value="1"/>
</dbReference>
<accession>A0AAN9G8L5</accession>
<dbReference type="PANTHER" id="PTHR11157:SF126">
    <property type="entry name" value="ELONGATION OF VERY LONG CHAIN FATTY ACIDS PROTEIN"/>
    <property type="match status" value="1"/>
</dbReference>
<dbReference type="AlphaFoldDB" id="A0AAN9G8L5"/>
<evidence type="ECO:0000256" key="11">
    <source>
        <dbReference type="SAM" id="MobiDB-lite"/>
    </source>
</evidence>
<comment type="catalytic activity">
    <reaction evidence="10">
        <text>a very-long-chain acyl-CoA + malonyl-CoA + H(+) = a very-long-chain 3-oxoacyl-CoA + CO2 + CoA</text>
        <dbReference type="Rhea" id="RHEA:32727"/>
        <dbReference type="ChEBI" id="CHEBI:15378"/>
        <dbReference type="ChEBI" id="CHEBI:16526"/>
        <dbReference type="ChEBI" id="CHEBI:57287"/>
        <dbReference type="ChEBI" id="CHEBI:57384"/>
        <dbReference type="ChEBI" id="CHEBI:90725"/>
        <dbReference type="ChEBI" id="CHEBI:90736"/>
        <dbReference type="EC" id="2.3.1.199"/>
    </reaction>
</comment>
<evidence type="ECO:0000256" key="5">
    <source>
        <dbReference type="ARBA" id="ARBA00022832"/>
    </source>
</evidence>
<feature type="transmembrane region" description="Helical" evidence="10">
    <location>
        <begin position="236"/>
        <end position="257"/>
    </location>
</feature>
<dbReference type="GO" id="GO:0019367">
    <property type="term" value="P:fatty acid elongation, saturated fatty acid"/>
    <property type="evidence" value="ECO:0007669"/>
    <property type="project" value="TreeGrafter"/>
</dbReference>
<dbReference type="GO" id="GO:0030148">
    <property type="term" value="P:sphingolipid biosynthetic process"/>
    <property type="evidence" value="ECO:0007669"/>
    <property type="project" value="TreeGrafter"/>
</dbReference>
<dbReference type="GO" id="GO:0034626">
    <property type="term" value="P:fatty acid elongation, polyunsaturated fatty acid"/>
    <property type="evidence" value="ECO:0007669"/>
    <property type="project" value="TreeGrafter"/>
</dbReference>
<comment type="caution">
    <text evidence="12">The sequence shown here is derived from an EMBL/GenBank/DDBJ whole genome shotgun (WGS) entry which is preliminary data.</text>
</comment>
<dbReference type="GO" id="GO:0042761">
    <property type="term" value="P:very long-chain fatty acid biosynthetic process"/>
    <property type="evidence" value="ECO:0007669"/>
    <property type="project" value="TreeGrafter"/>
</dbReference>
<evidence type="ECO:0000256" key="9">
    <source>
        <dbReference type="ARBA" id="ARBA00023160"/>
    </source>
</evidence>
<dbReference type="Proteomes" id="UP001374579">
    <property type="component" value="Unassembled WGS sequence"/>
</dbReference>
<keyword evidence="5 10" id="KW-0276">Fatty acid metabolism</keyword>
<evidence type="ECO:0000256" key="6">
    <source>
        <dbReference type="ARBA" id="ARBA00022989"/>
    </source>
</evidence>